<feature type="compositionally biased region" description="Polar residues" evidence="9">
    <location>
        <begin position="2034"/>
        <end position="2048"/>
    </location>
</feature>
<feature type="region of interest" description="Disordered" evidence="9">
    <location>
        <begin position="1504"/>
        <end position="2089"/>
    </location>
</feature>
<dbReference type="FunFam" id="2.160.20.10:FF:000031">
    <property type="entry name" value="PKHD1 like 1"/>
    <property type="match status" value="1"/>
</dbReference>
<proteinExistence type="predicted"/>
<evidence type="ECO:0000256" key="4">
    <source>
        <dbReference type="ARBA" id="ARBA00022692"/>
    </source>
</evidence>
<dbReference type="Gene3D" id="2.160.20.10">
    <property type="entry name" value="Single-stranded right-handed beta-helix, Pectin lyase-like"/>
    <property type="match status" value="1"/>
</dbReference>
<accession>A0AAV2K2L6</accession>
<feature type="compositionally biased region" description="Basic and acidic residues" evidence="9">
    <location>
        <begin position="2115"/>
        <end position="2150"/>
    </location>
</feature>
<gene>
    <name evidence="11" type="ORF">KC01_LOCUS13733</name>
</gene>
<feature type="region of interest" description="Disordered" evidence="9">
    <location>
        <begin position="2283"/>
        <end position="2456"/>
    </location>
</feature>
<feature type="region of interest" description="Disordered" evidence="9">
    <location>
        <begin position="2104"/>
        <end position="2270"/>
    </location>
</feature>
<dbReference type="SMART" id="SM01225">
    <property type="entry name" value="G8"/>
    <property type="match status" value="1"/>
</dbReference>
<keyword evidence="4" id="KW-0812">Transmembrane</keyword>
<feature type="compositionally biased region" description="Basic and acidic residues" evidence="9">
    <location>
        <begin position="2212"/>
        <end position="2229"/>
    </location>
</feature>
<dbReference type="Proteomes" id="UP001497482">
    <property type="component" value="Chromosome 16"/>
</dbReference>
<feature type="compositionally biased region" description="Polar residues" evidence="9">
    <location>
        <begin position="2350"/>
        <end position="2364"/>
    </location>
</feature>
<feature type="compositionally biased region" description="Basic and acidic residues" evidence="9">
    <location>
        <begin position="1916"/>
        <end position="1944"/>
    </location>
</feature>
<feature type="region of interest" description="Disordered" evidence="9">
    <location>
        <begin position="1420"/>
        <end position="1440"/>
    </location>
</feature>
<feature type="compositionally biased region" description="Basic and acidic residues" evidence="9">
    <location>
        <begin position="2327"/>
        <end position="2344"/>
    </location>
</feature>
<feature type="compositionally biased region" description="Polar residues" evidence="9">
    <location>
        <begin position="2156"/>
        <end position="2197"/>
    </location>
</feature>
<feature type="compositionally biased region" description="Basic and acidic residues" evidence="9">
    <location>
        <begin position="70"/>
        <end position="89"/>
    </location>
</feature>
<keyword evidence="5" id="KW-0732">Signal</keyword>
<feature type="compositionally biased region" description="Polar residues" evidence="9">
    <location>
        <begin position="1855"/>
        <end position="1869"/>
    </location>
</feature>
<feature type="compositionally biased region" description="Polar residues" evidence="9">
    <location>
        <begin position="1528"/>
        <end position="1542"/>
    </location>
</feature>
<feature type="compositionally biased region" description="Polar residues" evidence="9">
    <location>
        <begin position="1886"/>
        <end position="1901"/>
    </location>
</feature>
<feature type="compositionally biased region" description="Polar residues" evidence="9">
    <location>
        <begin position="1791"/>
        <end position="1806"/>
    </location>
</feature>
<keyword evidence="8" id="KW-0325">Glycoprotein</keyword>
<keyword evidence="7" id="KW-0472">Membrane</keyword>
<dbReference type="InterPro" id="IPR052387">
    <property type="entry name" value="Fibrocystin"/>
</dbReference>
<feature type="compositionally biased region" description="Polar residues" evidence="9">
    <location>
        <begin position="1749"/>
        <end position="1774"/>
    </location>
</feature>
<feature type="compositionally biased region" description="Basic and acidic residues" evidence="9">
    <location>
        <begin position="2369"/>
        <end position="2386"/>
    </location>
</feature>
<feature type="compositionally biased region" description="Polar residues" evidence="9">
    <location>
        <begin position="2308"/>
        <end position="2322"/>
    </location>
</feature>
<dbReference type="InterPro" id="IPR055401">
    <property type="entry name" value="CEMIP_beta-hel_dom"/>
</dbReference>
<dbReference type="InterPro" id="IPR006626">
    <property type="entry name" value="PbH1"/>
</dbReference>
<feature type="compositionally biased region" description="Basic and acidic residues" evidence="9">
    <location>
        <begin position="1726"/>
        <end position="1743"/>
    </location>
</feature>
<keyword evidence="12" id="KW-1185">Reference proteome</keyword>
<evidence type="ECO:0000256" key="6">
    <source>
        <dbReference type="ARBA" id="ARBA00022989"/>
    </source>
</evidence>
<evidence type="ECO:0000256" key="9">
    <source>
        <dbReference type="SAM" id="MobiDB-lite"/>
    </source>
</evidence>
<evidence type="ECO:0000313" key="11">
    <source>
        <dbReference type="EMBL" id="CAL1583240.1"/>
    </source>
</evidence>
<evidence type="ECO:0000256" key="1">
    <source>
        <dbReference type="ARBA" id="ARBA00004167"/>
    </source>
</evidence>
<dbReference type="Pfam" id="PF10162">
    <property type="entry name" value="G8"/>
    <property type="match status" value="1"/>
</dbReference>
<dbReference type="InterPro" id="IPR012334">
    <property type="entry name" value="Pectin_lyas_fold"/>
</dbReference>
<feature type="compositionally biased region" description="Polar residues" evidence="9">
    <location>
        <begin position="1643"/>
        <end position="1669"/>
    </location>
</feature>
<keyword evidence="6" id="KW-1133">Transmembrane helix</keyword>
<feature type="compositionally biased region" description="Polar residues" evidence="9">
    <location>
        <begin position="2065"/>
        <end position="2079"/>
    </location>
</feature>
<name>A0AAV2K2L6_KNICA</name>
<dbReference type="SMART" id="SM00710">
    <property type="entry name" value="PbH1"/>
    <property type="match status" value="5"/>
</dbReference>
<dbReference type="PROSITE" id="PS51484">
    <property type="entry name" value="G8"/>
    <property type="match status" value="1"/>
</dbReference>
<evidence type="ECO:0000256" key="8">
    <source>
        <dbReference type="ARBA" id="ARBA00023180"/>
    </source>
</evidence>
<feature type="domain" description="G8" evidence="10">
    <location>
        <begin position="566"/>
        <end position="708"/>
    </location>
</feature>
<dbReference type="InterPro" id="IPR011050">
    <property type="entry name" value="Pectin_lyase_fold/virulence"/>
</dbReference>
<evidence type="ECO:0000259" key="10">
    <source>
        <dbReference type="PROSITE" id="PS51484"/>
    </source>
</evidence>
<feature type="compositionally biased region" description="Polar residues" evidence="9">
    <location>
        <begin position="1612"/>
        <end position="1626"/>
    </location>
</feature>
<evidence type="ECO:0000313" key="12">
    <source>
        <dbReference type="Proteomes" id="UP001497482"/>
    </source>
</evidence>
<evidence type="ECO:0000256" key="7">
    <source>
        <dbReference type="ARBA" id="ARBA00023136"/>
    </source>
</evidence>
<feature type="compositionally biased region" description="Polar residues" evidence="9">
    <location>
        <begin position="2423"/>
        <end position="2449"/>
    </location>
</feature>
<dbReference type="SUPFAM" id="SSF51126">
    <property type="entry name" value="Pectin lyase-like"/>
    <property type="match status" value="1"/>
</dbReference>
<feature type="compositionally biased region" description="Basic and acidic residues" evidence="9">
    <location>
        <begin position="1547"/>
        <end position="1564"/>
    </location>
</feature>
<dbReference type="GO" id="GO:0005886">
    <property type="term" value="C:plasma membrane"/>
    <property type="evidence" value="ECO:0007669"/>
    <property type="project" value="UniProtKB-SubCell"/>
</dbReference>
<keyword evidence="3" id="KW-1003">Cell membrane</keyword>
<evidence type="ECO:0000256" key="5">
    <source>
        <dbReference type="ARBA" id="ARBA00022729"/>
    </source>
</evidence>
<organism evidence="11 12">
    <name type="scientific">Knipowitschia caucasica</name>
    <name type="common">Caucasian dwarf goby</name>
    <name type="synonym">Pomatoschistus caucasicus</name>
    <dbReference type="NCBI Taxonomy" id="637954"/>
    <lineage>
        <taxon>Eukaryota</taxon>
        <taxon>Metazoa</taxon>
        <taxon>Chordata</taxon>
        <taxon>Craniata</taxon>
        <taxon>Vertebrata</taxon>
        <taxon>Euteleostomi</taxon>
        <taxon>Actinopterygii</taxon>
        <taxon>Neopterygii</taxon>
        <taxon>Teleostei</taxon>
        <taxon>Neoteleostei</taxon>
        <taxon>Acanthomorphata</taxon>
        <taxon>Gobiaria</taxon>
        <taxon>Gobiiformes</taxon>
        <taxon>Gobioidei</taxon>
        <taxon>Gobiidae</taxon>
        <taxon>Gobiinae</taxon>
        <taxon>Knipowitschia</taxon>
    </lineage>
</organism>
<feature type="compositionally biased region" description="Polar residues" evidence="9">
    <location>
        <begin position="1696"/>
        <end position="1721"/>
    </location>
</feature>
<feature type="compositionally biased region" description="Basic and acidic residues" evidence="9">
    <location>
        <begin position="1821"/>
        <end position="1849"/>
    </location>
</feature>
<feature type="compositionally biased region" description="Polar residues" evidence="9">
    <location>
        <begin position="1950"/>
        <end position="1975"/>
    </location>
</feature>
<feature type="compositionally biased region" description="Polar residues" evidence="9">
    <location>
        <begin position="1570"/>
        <end position="1585"/>
    </location>
</feature>
<evidence type="ECO:0000256" key="3">
    <source>
        <dbReference type="ARBA" id="ARBA00022475"/>
    </source>
</evidence>
<feature type="compositionally biased region" description="Polar residues" evidence="9">
    <location>
        <begin position="2235"/>
        <end position="2250"/>
    </location>
</feature>
<dbReference type="PANTHER" id="PTHR46769:SF2">
    <property type="entry name" value="FIBROCYSTIN-L ISOFORM 2 PRECURSOR-RELATED"/>
    <property type="match status" value="1"/>
</dbReference>
<dbReference type="EMBL" id="OZ035838">
    <property type="protein sequence ID" value="CAL1583240.1"/>
    <property type="molecule type" value="Genomic_DNA"/>
</dbReference>
<dbReference type="PANTHER" id="PTHR46769">
    <property type="entry name" value="POLYCYSTIC KIDNEY AND HEPATIC DISEASE 1 (AUTOSOMAL RECESSIVE)-LIKE 1"/>
    <property type="match status" value="1"/>
</dbReference>
<feature type="region of interest" description="Disordered" evidence="9">
    <location>
        <begin position="58"/>
        <end position="94"/>
    </location>
</feature>
<sequence>MEKPHLKKKPRRFCEHCSLELSHAQYYDHRRRYFRNGVWEKNLQRTRSDNAQILLSRHTGGRSVRPGAGETHEREMQTEHPGKEVKEEHEDNDETADDQNIHLFMDSSDSESVQDEDLSCHEHPDGPSYDPNICQKKVPLGEFFNNTAHSQGWFALWIFQDYFPVKEGKCGSKQPEPAVFNKLTAWNCEKGAEWVNVGAVHFNNFLMVNNEKAGTEHKRILINYIDSFSPEGGAVVSNSVIVGRVDELGLDLCTFRGIIAPLDDGLSVINTTFINFDRSGCAAIGVARIDGTCIDKCGGWAVRFSHITYHNTPNKAGFRWEHEVQLLDMDGTLTGHKNYKVVPTSGLLDPAHCSQSPDWSVAFNGSVCDDSVNFHRLAFNNPLPSSIAGHDTLLSNQFGGSSVPYMKKRMTHTLGWMALLPSDMTYMWSFDDAEHITNISYTATFYGFKPSEFVIIGHNFTQSPDRFHVVDNRNGSAAPLSFSQNQNGDWYFHKEDNSLYYMVSGKTSEPRSKGSADPSLSDVDVQLKVYRCFYPQCIAPTPPPPATLPPLPNKRPDNFIRWSDASFWTSSSDNNNTVPAEGADVVIPTGQWVVLDDSTPALNRLTVNGVLEIPDDLSSNSSSRRRRSTDGPVVIEATHIMIQGGRLVAGSPQAPFEGELHLRLRGNHLTPDWPLPEGPNLGSKALGVFGILELYGKPSEVYHTKLSASSAAGTNTLALATAVDWKVGDEVAISTTSYDAWETEKHVISAVSQDGLTLTLDTPLAHTHIAETHTVAGTAHSYTLAADVALLSRNIKIIGAEYEEMEKESFGARVLVGTFSFGGIDYKGKAQIRNVEFYRSGQEGWSDDYDPRYSVAFLNLEQVEDTYLQGCSFHDGFSPAIGVFNTEGLWIEDNVIHHTVGEGIRVWGHNTTLKRNLVMMTLWPGSYQDREEDFNYEWNAAIEVNRATSVVLRDNIVAGYERVAFRIDGEPCPGTPNDSEMWRRNEAHGGLLGVYLNEDGLPECSLIQDFFVWKSYDYGIYFQVTQSMVISNVTLVDNGLGVLSLIYTPASITHKYSDKRVTIESSLVVGSSPNFNCSQTLPTGDFNVINSATHRIGRHKTGGRSGLCLPNFLSAHNTAPMKPFPLSMSYNAIKGLMVVKDTTFVGFKEVCSGQENFMFITNTMNEDLQHPVHVSGLKMVDSSDNNKAFFHRADVGKVNPSDCVDMECDAKKKSLLKDLDGSLLGAVGAVVPQSEYEWDGDARRGLGDYRIPKVMLTFPNGSRIPVDQMAPHKGVIRKDCTYMAPWQSYSCTGLDYRLLVIESLDPDSETRRLSPVAVLGDGYVDLINGPQDHGWCAGYTCQKRLSLFHAIVALNHEFEVFFSSVSPQKLRLMLNTAGPSDSVLVSVFYSAPQRLDVYVDNKLVAPMNAQWNEERTDYTLLEPQTPGTDPHGASDPRYRPTWSLRPQVQRPTWSLRPQVQRPSWSLRPQVQTLMEPQTPGTDSHGASDPRYRLTWSLRPQVQTLMEPQTPGTDPHGASDPRYRPTWSLRPQVQTHMEPQTPGTDPHGASDPRYRDPHGASDPRYRPTWSLRPQVQTHMEPQTPGTETLMEPQTPGTDPHGASDPRYRPTWSLRPQVQTHMEPQTPGTDPHGASDPRYRPTWSFRPQVQRPTWSLRPQVQTHMEPQTPGTETLMEPQTPGTDPHGASDPRYRPTWSLRPQVQRPSWSLRPQVQTLMEPQTPGTDPHGASDPRYRDPHGASDPRYRPTWSLRPQVQRPSWSLRPQVQTHMEPQTPGTDPHGASDPRYRPTWSLRPQVQTHMEPQTPGTETHMEPQTPGTDPHGASDPRYRDPHGASDPRYRDPHGASDPRYRPTWSLRPQVQTHMEPQTPGTDPHGASDPRYRPTWSLRPQVQTHMEPQTPGTETLMEPQTPGTDPHGAPDPRYRDPHGASDPRYRDPHGASDPRYRPTWSLRPQVQRPSWSLRPQVQTHMEPQTPGTDPHGASDPRYRPTWSLRPRVQTHMEPQTPGTETLMEPQTPGTDPHGASDPRYRPTWSLRPQVQTLMEPQTPGTDPHGASDPRYRPSWSLRPQVQTHMEPQTPGTDPHGASDPRYRLTWSLRPQVQTLMEPQTPGTDPHGASDPRYRDPHGASDPRYRDPHGASDPRYRDPHGASDPRYTPTWSLRPQVQRPSWSLRPQVQRPSWSLRPQVQTHMEPQTPGTETHMEPQTPGTDPHGASDPRYRDPHGASDPRYRPTWSLRPQVQTHMEPQTPGTETHMEPQTPGTDPHGASDPRYRLTWSLRPQVQTHMEPQTPGTDPHGASDPRYRPTWSLRPQVQTHMEPQTPGTDPHGASDPRYRDPHGASDPRYRPSWSLRPQVQTHMEPQTPGTDPHGASDPRYRDPHGASDPRYRPSWSLRPQVQTLMEPQTPGTDPHGASDPRYRPSWSLRPQVQRPSWSLRPQVQTHMEPQTPGTETHMEPQTPGQYVPPMNASAGSNVFDPEMKMLRVLVKGLQAVEVRTSPVLVLAFDLPAMTQDQFFGENLVQNLALFLKVPSNMIRVTKIVRADGRRRRRSTGLSVEVEIKQPPVQETTNATNGDEAFTVLSKIADDLGRAFASLESFYLHFLFLL</sequence>
<dbReference type="InterPro" id="IPR019316">
    <property type="entry name" value="G8_domain"/>
</dbReference>
<comment type="subcellular location">
    <subcellularLocation>
        <location evidence="2">Cell membrane</location>
    </subcellularLocation>
    <subcellularLocation>
        <location evidence="1">Membrane</location>
        <topology evidence="1">Single-pass membrane protein</topology>
    </subcellularLocation>
</comment>
<dbReference type="Pfam" id="PF24606">
    <property type="entry name" value="CEMIP_beta-hel"/>
    <property type="match status" value="1"/>
</dbReference>
<protein>
    <recommendedName>
        <fullName evidence="10">G8 domain-containing protein</fullName>
    </recommendedName>
</protein>
<feature type="compositionally biased region" description="Polar residues" evidence="9">
    <location>
        <begin position="2392"/>
        <end position="2406"/>
    </location>
</feature>
<evidence type="ECO:0000256" key="2">
    <source>
        <dbReference type="ARBA" id="ARBA00004236"/>
    </source>
</evidence>
<reference evidence="11 12" key="1">
    <citation type="submission" date="2024-04" db="EMBL/GenBank/DDBJ databases">
        <authorList>
            <person name="Waldvogel A.-M."/>
            <person name="Schoenle A."/>
        </authorList>
    </citation>
    <scope>NUCLEOTIDE SEQUENCE [LARGE SCALE GENOMIC DNA]</scope>
</reference>